<evidence type="ECO:0000313" key="2">
    <source>
        <dbReference type="EMBL" id="RWS08188.1"/>
    </source>
</evidence>
<dbReference type="CDD" id="cd09972">
    <property type="entry name" value="LOTUS_TDRD_OSKAR"/>
    <property type="match status" value="1"/>
</dbReference>
<protein>
    <submittedName>
        <fullName evidence="2">Tudor domain-containing protein 7-like protein</fullName>
    </submittedName>
</protein>
<reference evidence="2 3" key="1">
    <citation type="journal article" date="2018" name="Gigascience">
        <title>Genomes of trombidid mites reveal novel predicted allergens and laterally-transferred genes associated with secondary metabolism.</title>
        <authorList>
            <person name="Dong X."/>
            <person name="Chaisiri K."/>
            <person name="Xia D."/>
            <person name="Armstrong S.D."/>
            <person name="Fang Y."/>
            <person name="Donnelly M.J."/>
            <person name="Kadowaki T."/>
            <person name="McGarry J.W."/>
            <person name="Darby A.C."/>
            <person name="Makepeace B.L."/>
        </authorList>
    </citation>
    <scope>NUCLEOTIDE SEQUENCE [LARGE SCALE GENOMIC DNA]</scope>
    <source>
        <strain evidence="2">UoL-WK</strain>
    </source>
</reference>
<proteinExistence type="predicted"/>
<dbReference type="EMBL" id="NCKU01003093">
    <property type="protein sequence ID" value="RWS08188.1"/>
    <property type="molecule type" value="Genomic_DNA"/>
</dbReference>
<dbReference type="Proteomes" id="UP000285301">
    <property type="component" value="Unassembled WGS sequence"/>
</dbReference>
<dbReference type="InterPro" id="IPR041966">
    <property type="entry name" value="LOTUS-like"/>
</dbReference>
<dbReference type="SUPFAM" id="SSF54768">
    <property type="entry name" value="dsRNA-binding domain-like"/>
    <property type="match status" value="1"/>
</dbReference>
<dbReference type="Gene3D" id="3.30.160.20">
    <property type="match status" value="1"/>
</dbReference>
<name>A0A3S3P516_9ACAR</name>
<sequence>MSENRTKSTSCKQAAKLLSELCQSKRWPMPKYSFTKKYSSKNILHLGHCELVNLHTNGYSTEKTLAKRKAAQKMLDLLQKHKMYYSSREKKFLSSICEPMATENQASSTFDRNQKLVSKEQSIQPALHQNQLNSNERGEENIANKSFNVYTKVSETGSITERSNKKKLTAVNSTFVKVNMPSMFYVGKNFAFASNHNTNINATKVERPILRRNEFYNSVETDVTSNQKTLFSQVDASPSKSLKNVNSFIPEDSNNAFSSAKQSINLPLYQTEKEANFDFETLEADASYNNLESDEQSFLFKNQPTGFTLQDNQISTKTDCNISSQVQFRNVSLKNNSTHLNQALTSEAKTLVSPTIKRTDYIPKLKSNFYSNVESVEAAKNERFADEEFNGVSEHSKQTKTSISPHQKENTVFAPSGVKNDLKKFEQSHLEKYAKKTETAQSKSSSDIETIKSALRAVVQTSKVGFRLYDLEKEYEDLNGCPIPYLNFGFENLKDFLCSIPDTVIVKGSGKETIVNYVPNSNTAHIEKLVKNQKTSGKKKPKILPPKLSEKRFNAANLKKQATFRPTTSNLCKSNLPYAGKGVTHIEKVTHINKSIEIKRSFEEKMSSISSLIDCDRSSVPLSEIENEIIESGEIWTNESNLEPEIKQIWPNNSDESAISNAKKEVIDRNEYFGMNQNSDEQVPPSLSNCDQISVSLPVVKKETIENAEDWFAKSQPEVHENYKISLDLTSEKVEKNVSLTENDQSNKLENQFKWQMLHFSIEIAELKNRLLLVEKERKQRIQLETLFYTLGCAYFICK</sequence>
<organism evidence="2 3">
    <name type="scientific">Dinothrombium tinctorium</name>
    <dbReference type="NCBI Taxonomy" id="1965070"/>
    <lineage>
        <taxon>Eukaryota</taxon>
        <taxon>Metazoa</taxon>
        <taxon>Ecdysozoa</taxon>
        <taxon>Arthropoda</taxon>
        <taxon>Chelicerata</taxon>
        <taxon>Arachnida</taxon>
        <taxon>Acari</taxon>
        <taxon>Acariformes</taxon>
        <taxon>Trombidiformes</taxon>
        <taxon>Prostigmata</taxon>
        <taxon>Anystina</taxon>
        <taxon>Parasitengona</taxon>
        <taxon>Trombidioidea</taxon>
        <taxon>Trombidiidae</taxon>
        <taxon>Dinothrombium</taxon>
    </lineage>
</organism>
<dbReference type="OrthoDB" id="10056847at2759"/>
<comment type="caution">
    <text evidence="2">The sequence shown here is derived from an EMBL/GenBank/DDBJ whole genome shotgun (WGS) entry which is preliminary data.</text>
</comment>
<feature type="domain" description="HTH OST-type" evidence="1">
    <location>
        <begin position="447"/>
        <end position="520"/>
    </location>
</feature>
<dbReference type="Pfam" id="PF12872">
    <property type="entry name" value="OST-HTH"/>
    <property type="match status" value="1"/>
</dbReference>
<evidence type="ECO:0000259" key="1">
    <source>
        <dbReference type="PROSITE" id="PS51644"/>
    </source>
</evidence>
<accession>A0A3S3P516</accession>
<gene>
    <name evidence="2" type="ORF">B4U79_19037</name>
</gene>
<feature type="non-terminal residue" evidence="2">
    <location>
        <position position="799"/>
    </location>
</feature>
<dbReference type="CDD" id="cd00048">
    <property type="entry name" value="DSRM_SF"/>
    <property type="match status" value="1"/>
</dbReference>
<dbReference type="InterPro" id="IPR025605">
    <property type="entry name" value="OST-HTH/LOTUS_dom"/>
</dbReference>
<dbReference type="STRING" id="1965070.A0A3S3P516"/>
<keyword evidence="3" id="KW-1185">Reference proteome</keyword>
<dbReference type="Gene3D" id="3.30.420.610">
    <property type="entry name" value="LOTUS domain-like"/>
    <property type="match status" value="1"/>
</dbReference>
<dbReference type="PROSITE" id="PS51644">
    <property type="entry name" value="HTH_OST"/>
    <property type="match status" value="1"/>
</dbReference>
<dbReference type="AlphaFoldDB" id="A0A3S3P516"/>
<evidence type="ECO:0000313" key="3">
    <source>
        <dbReference type="Proteomes" id="UP000285301"/>
    </source>
</evidence>